<dbReference type="SUPFAM" id="SSF158682">
    <property type="entry name" value="TerB-like"/>
    <property type="match status" value="1"/>
</dbReference>
<dbReference type="InterPro" id="IPR029024">
    <property type="entry name" value="TerB-like"/>
</dbReference>
<dbReference type="Gene3D" id="1.10.3680.10">
    <property type="entry name" value="TerB-like"/>
    <property type="match status" value="1"/>
</dbReference>
<evidence type="ECO:0000256" key="1">
    <source>
        <dbReference type="SAM" id="Phobius"/>
    </source>
</evidence>
<dbReference type="InterPro" id="IPR007791">
    <property type="entry name" value="DjlA_N"/>
</dbReference>
<evidence type="ECO:0000313" key="3">
    <source>
        <dbReference type="EMBL" id="SLN11610.1"/>
    </source>
</evidence>
<accession>A0A1X6Y689</accession>
<evidence type="ECO:0000313" key="4">
    <source>
        <dbReference type="Proteomes" id="UP000193061"/>
    </source>
</evidence>
<dbReference type="CDD" id="cd07177">
    <property type="entry name" value="terB_like"/>
    <property type="match status" value="1"/>
</dbReference>
<name>A0A1X6Y689_9RHOB</name>
<reference evidence="3 4" key="1">
    <citation type="submission" date="2017-03" db="EMBL/GenBank/DDBJ databases">
        <authorList>
            <person name="Afonso C.L."/>
            <person name="Miller P.J."/>
            <person name="Scott M.A."/>
            <person name="Spackman E."/>
            <person name="Goraichik I."/>
            <person name="Dimitrov K.M."/>
            <person name="Suarez D.L."/>
            <person name="Swayne D.E."/>
        </authorList>
    </citation>
    <scope>NUCLEOTIDE SEQUENCE [LARGE SCALE GENOMIC DNA]</scope>
    <source>
        <strain evidence="3 4">CECT 7450</strain>
    </source>
</reference>
<keyword evidence="4" id="KW-1185">Reference proteome</keyword>
<gene>
    <name evidence="3" type="ORF">ROA7450_00104</name>
</gene>
<dbReference type="Pfam" id="PF05099">
    <property type="entry name" value="TerB"/>
    <property type="match status" value="1"/>
</dbReference>
<keyword evidence="1" id="KW-1133">Transmembrane helix</keyword>
<evidence type="ECO:0000259" key="2">
    <source>
        <dbReference type="Pfam" id="PF05099"/>
    </source>
</evidence>
<sequence length="285" mass="30635">MRPIYVLLMALGFQIFGAQDAEARRGGGSGYSEGLEFVEMTSMPGENGSPLALCVLVKTQNVLFLDVWRTQKGYALAENRCDASSYIPVTSDQLKVFKMSGVISSEVPDEPQVKTGLAIPYWAWAIIAGLVALIGIKLRRKAGRKSARRDLMGDASPAAIAILDAMCHAAKADGHVSPSELIEIAEAAQKMTGEKIDPKRVAEMAKLAESNLTDQDYKRLVAGRTEDEKEVMMRGVLFVAVADGKLDSKEQQFVGKLAGVMQMPATKIQALLGDVVAARSGNTAT</sequence>
<organism evidence="3 4">
    <name type="scientific">Roseovarius albus</name>
    <dbReference type="NCBI Taxonomy" id="1247867"/>
    <lineage>
        <taxon>Bacteria</taxon>
        <taxon>Pseudomonadati</taxon>
        <taxon>Pseudomonadota</taxon>
        <taxon>Alphaproteobacteria</taxon>
        <taxon>Rhodobacterales</taxon>
        <taxon>Roseobacteraceae</taxon>
        <taxon>Roseovarius</taxon>
    </lineage>
</organism>
<keyword evidence="1" id="KW-0812">Transmembrane</keyword>
<dbReference type="EMBL" id="FWFX01000001">
    <property type="protein sequence ID" value="SLN11610.1"/>
    <property type="molecule type" value="Genomic_DNA"/>
</dbReference>
<dbReference type="AlphaFoldDB" id="A0A1X6Y689"/>
<keyword evidence="1" id="KW-0472">Membrane</keyword>
<protein>
    <submittedName>
        <fullName evidence="3">Tellurite resistance protein TerB</fullName>
    </submittedName>
</protein>
<proteinExistence type="predicted"/>
<dbReference type="Proteomes" id="UP000193061">
    <property type="component" value="Unassembled WGS sequence"/>
</dbReference>
<feature type="domain" description="Co-chaperone DjlA N-terminal" evidence="2">
    <location>
        <begin position="160"/>
        <end position="269"/>
    </location>
</feature>
<feature type="transmembrane region" description="Helical" evidence="1">
    <location>
        <begin position="121"/>
        <end position="138"/>
    </location>
</feature>